<dbReference type="EMBL" id="CAJDKC010000003">
    <property type="protein sequence ID" value="CAD0303380.1"/>
    <property type="molecule type" value="Genomic_DNA"/>
</dbReference>
<accession>A0A6V7BM92</accession>
<evidence type="ECO:0000313" key="1">
    <source>
        <dbReference type="EMBL" id="CAD0303386.1"/>
    </source>
</evidence>
<evidence type="ECO:0000313" key="2">
    <source>
        <dbReference type="Proteomes" id="UP000587508"/>
    </source>
</evidence>
<organism evidence="1 2">
    <name type="scientific">Xanthomonas hortorum pv. carotae</name>
    <dbReference type="NCBI Taxonomy" id="487904"/>
    <lineage>
        <taxon>Bacteria</taxon>
        <taxon>Pseudomonadati</taxon>
        <taxon>Pseudomonadota</taxon>
        <taxon>Gammaproteobacteria</taxon>
        <taxon>Lysobacterales</taxon>
        <taxon>Lysobacteraceae</taxon>
        <taxon>Xanthomonas</taxon>
    </lineage>
</organism>
<reference evidence="1 2" key="1">
    <citation type="submission" date="2020-07" db="EMBL/GenBank/DDBJ databases">
        <authorList>
            <person name="Pothier F. J."/>
        </authorList>
    </citation>
    <scope>NUCLEOTIDE SEQUENCE [LARGE SCALE GENOMIC DNA]</scope>
    <source>
        <strain evidence="1 2">CFBP 7900</strain>
    </source>
</reference>
<dbReference type="Proteomes" id="UP000587508">
    <property type="component" value="Unassembled WGS sequence"/>
</dbReference>
<dbReference type="AlphaFoldDB" id="A0A6V7BM92"/>
<name>A0A6V7BM92_9XANT</name>
<comment type="caution">
    <text evidence="1">The sequence shown here is derived from an EMBL/GenBank/DDBJ whole genome shotgun (WGS) entry which is preliminary data.</text>
</comment>
<gene>
    <name evidence="1" type="ORF">CFBP7900_02070</name>
</gene>
<dbReference type="RefSeq" id="WP_043889600.1">
    <property type="nucleotide sequence ID" value="NZ_CAJDKC010000003.1"/>
</dbReference>
<protein>
    <submittedName>
        <fullName evidence="1">Uncharacterized protein</fullName>
    </submittedName>
</protein>
<proteinExistence type="predicted"/>
<dbReference type="EMBL" id="CAJDKC010000003">
    <property type="protein sequence ID" value="CAD0303386.1"/>
    <property type="molecule type" value="Genomic_DNA"/>
</dbReference>
<sequence length="301" mass="33484">MTKTSRYLNDAKSHISLAAPAIAKGATSDQRFQAVVLIAIGIEKLLKHIIAEVNPALILKSQDFDSVVLHCHREAITATDRVADIEKKASPDVITLKASIQRASLFSRGVKDNAQFIHTLADFRDIALHRSCEELDAVRVDRLLLRDLHNVIRDISADLSLSAKDFLGEHSTRLEALSEELIAHDNFQAGMEALLARHRKIWDEKSKDARAVSYAEKSTIAYLTKRSETTDCPCPACGNLAVATLEPDYDYDYDPDDGTNFGYISGIYVTDLQCLYCSLKIDEYDQLKYVDADALLEAGHE</sequence>